<gene>
    <name evidence="6" type="ORF">Zmor_019700</name>
</gene>
<comment type="caution">
    <text evidence="6">The sequence shown here is derived from an EMBL/GenBank/DDBJ whole genome shotgun (WGS) entry which is preliminary data.</text>
</comment>
<keyword evidence="7" id="KW-1185">Reference proteome</keyword>
<feature type="domain" description="Tyrosine-protein phosphatase" evidence="5">
    <location>
        <begin position="274"/>
        <end position="507"/>
    </location>
</feature>
<evidence type="ECO:0000256" key="2">
    <source>
        <dbReference type="ARBA" id="ARBA00013064"/>
    </source>
</evidence>
<dbReference type="GO" id="GO:0008045">
    <property type="term" value="P:motor neuron axon guidance"/>
    <property type="evidence" value="ECO:0007669"/>
    <property type="project" value="TreeGrafter"/>
</dbReference>
<dbReference type="Gene3D" id="3.90.190.10">
    <property type="entry name" value="Protein tyrosine phosphatase superfamily"/>
    <property type="match status" value="2"/>
</dbReference>
<dbReference type="PANTHER" id="PTHR19134:SF562">
    <property type="entry name" value="PROTEIN-TYROSINE-PHOSPHATASE"/>
    <property type="match status" value="1"/>
</dbReference>
<dbReference type="InterPro" id="IPR029021">
    <property type="entry name" value="Prot-tyrosine_phosphatase-like"/>
</dbReference>
<accession>A0AA38M9B6</accession>
<comment type="similarity">
    <text evidence="1">Belongs to the protein-tyrosine phosphatase family.</text>
</comment>
<evidence type="ECO:0000259" key="5">
    <source>
        <dbReference type="PROSITE" id="PS50055"/>
    </source>
</evidence>
<feature type="domain" description="Tyrosine-protein phosphatase" evidence="5">
    <location>
        <begin position="9"/>
        <end position="234"/>
    </location>
</feature>
<dbReference type="SUPFAM" id="SSF52799">
    <property type="entry name" value="(Phosphotyrosine protein) phosphatases II"/>
    <property type="match status" value="2"/>
</dbReference>
<keyword evidence="3" id="KW-0378">Hydrolase</keyword>
<keyword evidence="4" id="KW-0904">Protein phosphatase</keyword>
<dbReference type="PROSITE" id="PS50055">
    <property type="entry name" value="TYR_PHOSPHATASE_PTP"/>
    <property type="match status" value="2"/>
</dbReference>
<dbReference type="SMART" id="SM00194">
    <property type="entry name" value="PTPc"/>
    <property type="match status" value="1"/>
</dbReference>
<protein>
    <recommendedName>
        <fullName evidence="2">protein-tyrosine-phosphatase</fullName>
        <ecNumber evidence="2">3.1.3.48</ecNumber>
    </recommendedName>
</protein>
<evidence type="ECO:0000313" key="7">
    <source>
        <dbReference type="Proteomes" id="UP001168821"/>
    </source>
</evidence>
<evidence type="ECO:0000256" key="3">
    <source>
        <dbReference type="ARBA" id="ARBA00022801"/>
    </source>
</evidence>
<proteinExistence type="inferred from homology"/>
<dbReference type="EC" id="3.1.3.48" evidence="2"/>
<dbReference type="InterPro" id="IPR000242">
    <property type="entry name" value="PTP_cat"/>
</dbReference>
<evidence type="ECO:0000256" key="4">
    <source>
        <dbReference type="ARBA" id="ARBA00022912"/>
    </source>
</evidence>
<dbReference type="EMBL" id="JALNTZ010000006">
    <property type="protein sequence ID" value="KAJ3647844.1"/>
    <property type="molecule type" value="Genomic_DNA"/>
</dbReference>
<dbReference type="GO" id="GO:0004725">
    <property type="term" value="F:protein tyrosine phosphatase activity"/>
    <property type="evidence" value="ECO:0007669"/>
    <property type="project" value="UniProtKB-EC"/>
</dbReference>
<dbReference type="Pfam" id="PF00102">
    <property type="entry name" value="Y_phosphatase"/>
    <property type="match status" value="2"/>
</dbReference>
<organism evidence="6 7">
    <name type="scientific">Zophobas morio</name>
    <dbReference type="NCBI Taxonomy" id="2755281"/>
    <lineage>
        <taxon>Eukaryota</taxon>
        <taxon>Metazoa</taxon>
        <taxon>Ecdysozoa</taxon>
        <taxon>Arthropoda</taxon>
        <taxon>Hexapoda</taxon>
        <taxon>Insecta</taxon>
        <taxon>Pterygota</taxon>
        <taxon>Neoptera</taxon>
        <taxon>Endopterygota</taxon>
        <taxon>Coleoptera</taxon>
        <taxon>Polyphaga</taxon>
        <taxon>Cucujiformia</taxon>
        <taxon>Tenebrionidae</taxon>
        <taxon>Zophobas</taxon>
    </lineage>
</organism>
<reference evidence="6" key="1">
    <citation type="journal article" date="2023" name="G3 (Bethesda)">
        <title>Whole genome assemblies of Zophobas morio and Tenebrio molitor.</title>
        <authorList>
            <person name="Kaur S."/>
            <person name="Stinson S.A."/>
            <person name="diCenzo G.C."/>
        </authorList>
    </citation>
    <scope>NUCLEOTIDE SEQUENCE</scope>
    <source>
        <strain evidence="6">QUZm001</strain>
    </source>
</reference>
<dbReference type="Proteomes" id="UP001168821">
    <property type="component" value="Unassembled WGS sequence"/>
</dbReference>
<sequence length="517" mass="59992">MSHDNQDLKQQHEAILEFICTYETVQVTTDSVEYVDMIYISGLQINKTYAVTKIPTSNEYDVFWETIWTENIRYIVLFENNHTNDRSDVKLYWPTEGKNVYGDVTVQFTTSDDHHLFNHNKFTIQFKNKSRQIEQLHFRLESDDGFYLFSLNYVNFFQKMSKIPHSCESPILVHSSSGMRGAGFVLLCDMSLRTATKDGAVDVMANLKNLTQYTSELMVDFDHYVAAHTVIADSLRDIDTTIKCNEFDVNKEKLFDEAEIQKHLHYLQDTEWLDRIKYDDDERITQAIRPESADELLPAPCTSGDADSFLKRFKIVKVYGFKTQRNFIVLHEPKARPLCDLFNLVQDESVAAIVTLNNEIFLWPNENHPVIEINADVKLEHQMTRNLKSCDWITVKVTTATATQIVEVISLKNWLTPTPSLPKAQNFINFVGESNEICKNVEIVLITDWGNVTTSGLYITLTCIIQKIKTKGVCDICGSVRMLRRHFENFVVNKRHYMFLVEAAHNYLKEFNLYEMR</sequence>
<dbReference type="AlphaFoldDB" id="A0AA38M9B6"/>
<evidence type="ECO:0000256" key="1">
    <source>
        <dbReference type="ARBA" id="ARBA00009580"/>
    </source>
</evidence>
<evidence type="ECO:0000313" key="6">
    <source>
        <dbReference type="EMBL" id="KAJ3647844.1"/>
    </source>
</evidence>
<dbReference type="PANTHER" id="PTHR19134">
    <property type="entry name" value="RECEPTOR-TYPE TYROSINE-PROTEIN PHOSPHATASE"/>
    <property type="match status" value="1"/>
</dbReference>
<name>A0AA38M9B6_9CUCU</name>
<dbReference type="InterPro" id="IPR050348">
    <property type="entry name" value="Protein-Tyr_Phosphatase"/>
</dbReference>